<sequence length="501" mass="57925">MYPQFPLPLVCFSRRALLALCLTLLIAPYCQADDQDTSLRLNQSIDLNASQQERQILQEEDYLQGERPELTVNGKTYTIRHHVSDVGRALYVSIQQKQWPAVVHFLEEYLTFDDADPMLVAYARGTLARQRGNMEEAEAQFRKLLEIRPDFVLGQLELARVLFESRQDAESATAFQQIARTLDPADARQQGVLTTVDSFLQAVDRRQSWQGSLSLGPIWSDNLNNTSESYTCIAYFQSICWFKRETPQAISGRGLDYEFTLNRRFAVSGHHGLFTRSLIYGQSYKDHATYNESELSTRFGYSYHDRRNQLSLAPSFQLSRYGNDSVYDAWGLHGEWQRYLSARVMVKLQADYQDQNYRQDRLADQYDGEVWSAYATAWYAFPGDWTLFGGLDWSEKAAEVDQNAYHQAGARLGLAKTFNRYLNAVLFSSVRKREHDAYSPLLEETRQDTIQNYSLILRSPALALYGLEPSLTLKHRRVNSNVDWLYSYERNSVSLKFEKRF</sequence>
<keyword evidence="3" id="KW-0812">Transmembrane</keyword>
<dbReference type="SUPFAM" id="SSF48452">
    <property type="entry name" value="TPR-like"/>
    <property type="match status" value="1"/>
</dbReference>
<evidence type="ECO:0000256" key="1">
    <source>
        <dbReference type="ARBA" id="ARBA00004571"/>
    </source>
</evidence>
<evidence type="ECO:0000313" key="13">
    <source>
        <dbReference type="Proteomes" id="UP000591735"/>
    </source>
</evidence>
<dbReference type="RefSeq" id="WP_183699478.1">
    <property type="nucleotide sequence ID" value="NZ_JACHFE010000001.1"/>
</dbReference>
<evidence type="ECO:0000256" key="5">
    <source>
        <dbReference type="ARBA" id="ARBA00023136"/>
    </source>
</evidence>
<feature type="signal peptide" evidence="9">
    <location>
        <begin position="1"/>
        <end position="32"/>
    </location>
</feature>
<evidence type="ECO:0000313" key="12">
    <source>
        <dbReference type="EMBL" id="MBB5320061.1"/>
    </source>
</evidence>
<dbReference type="EMBL" id="JACHFE010000001">
    <property type="protein sequence ID" value="MBB5320061.1"/>
    <property type="molecule type" value="Genomic_DNA"/>
</dbReference>
<evidence type="ECO:0000256" key="6">
    <source>
        <dbReference type="ARBA" id="ARBA00023237"/>
    </source>
</evidence>
<evidence type="ECO:0000256" key="7">
    <source>
        <dbReference type="ARBA" id="ARBA00023609"/>
    </source>
</evidence>
<feature type="chain" id="PRO_5033055113" evidence="9">
    <location>
        <begin position="33"/>
        <end position="501"/>
    </location>
</feature>
<dbReference type="Proteomes" id="UP000591735">
    <property type="component" value="Unassembled WGS sequence"/>
</dbReference>
<keyword evidence="13" id="KW-1185">Reference proteome</keyword>
<feature type="domain" description="Surface lipoprotein assembly modifier N-terminal TPR repeats region" evidence="11">
    <location>
        <begin position="78"/>
        <end position="174"/>
    </location>
</feature>
<protein>
    <submittedName>
        <fullName evidence="12">Tetratricopeptide (TPR) repeat protein</fullName>
    </submittedName>
</protein>
<evidence type="ECO:0000259" key="10">
    <source>
        <dbReference type="Pfam" id="PF04575"/>
    </source>
</evidence>
<keyword evidence="8" id="KW-0802">TPR repeat</keyword>
<comment type="subcellular location">
    <subcellularLocation>
        <location evidence="1">Cell outer membrane</location>
        <topology evidence="1">Multi-pass membrane protein</topology>
    </subcellularLocation>
</comment>
<evidence type="ECO:0000256" key="3">
    <source>
        <dbReference type="ARBA" id="ARBA00022692"/>
    </source>
</evidence>
<evidence type="ECO:0000256" key="4">
    <source>
        <dbReference type="ARBA" id="ARBA00022729"/>
    </source>
</evidence>
<dbReference type="InterPro" id="IPR011990">
    <property type="entry name" value="TPR-like_helical_dom_sf"/>
</dbReference>
<comment type="similarity">
    <text evidence="7">Belongs to the Slam family.</text>
</comment>
<dbReference type="PROSITE" id="PS50005">
    <property type="entry name" value="TPR"/>
    <property type="match status" value="1"/>
</dbReference>
<dbReference type="InterPro" id="IPR057556">
    <property type="entry name" value="TPR_Slam"/>
</dbReference>
<accession>A0A840UBK0</accession>
<dbReference type="InterPro" id="IPR007655">
    <property type="entry name" value="Slam_C"/>
</dbReference>
<feature type="repeat" description="TPR" evidence="8">
    <location>
        <begin position="118"/>
        <end position="151"/>
    </location>
</feature>
<dbReference type="GO" id="GO:0009279">
    <property type="term" value="C:cell outer membrane"/>
    <property type="evidence" value="ECO:0007669"/>
    <property type="project" value="UniProtKB-SubCell"/>
</dbReference>
<dbReference type="InterPro" id="IPR019734">
    <property type="entry name" value="TPR_rpt"/>
</dbReference>
<keyword evidence="5" id="KW-0472">Membrane</keyword>
<keyword evidence="2" id="KW-1134">Transmembrane beta strand</keyword>
<evidence type="ECO:0000256" key="8">
    <source>
        <dbReference type="PROSITE-ProRule" id="PRU00339"/>
    </source>
</evidence>
<organism evidence="12 13">
    <name type="scientific">Marinobacter oulmenensis</name>
    <dbReference type="NCBI Taxonomy" id="643747"/>
    <lineage>
        <taxon>Bacteria</taxon>
        <taxon>Pseudomonadati</taxon>
        <taxon>Pseudomonadota</taxon>
        <taxon>Gammaproteobacteria</taxon>
        <taxon>Pseudomonadales</taxon>
        <taxon>Marinobacteraceae</taxon>
        <taxon>Marinobacter</taxon>
    </lineage>
</organism>
<gene>
    <name evidence="12" type="ORF">HNR38_000529</name>
</gene>
<dbReference type="Pfam" id="PF04575">
    <property type="entry name" value="SlipAM"/>
    <property type="match status" value="1"/>
</dbReference>
<feature type="domain" description="Surface lipoprotein assembly modifier C-terminal" evidence="10">
    <location>
        <begin position="209"/>
        <end position="501"/>
    </location>
</feature>
<dbReference type="Gene3D" id="1.25.40.10">
    <property type="entry name" value="Tetratricopeptide repeat domain"/>
    <property type="match status" value="1"/>
</dbReference>
<evidence type="ECO:0000259" key="11">
    <source>
        <dbReference type="Pfam" id="PF24575"/>
    </source>
</evidence>
<dbReference type="AlphaFoldDB" id="A0A840UBK0"/>
<evidence type="ECO:0000256" key="9">
    <source>
        <dbReference type="SAM" id="SignalP"/>
    </source>
</evidence>
<dbReference type="Pfam" id="PF24575">
    <property type="entry name" value="TPR_Slam"/>
    <property type="match status" value="1"/>
</dbReference>
<keyword evidence="4 9" id="KW-0732">Signal</keyword>
<keyword evidence="6" id="KW-0998">Cell outer membrane</keyword>
<evidence type="ECO:0000256" key="2">
    <source>
        <dbReference type="ARBA" id="ARBA00022452"/>
    </source>
</evidence>
<reference evidence="12 13" key="1">
    <citation type="submission" date="2020-08" db="EMBL/GenBank/DDBJ databases">
        <title>Genomic Encyclopedia of Type Strains, Phase IV (KMG-IV): sequencing the most valuable type-strain genomes for metagenomic binning, comparative biology and taxonomic classification.</title>
        <authorList>
            <person name="Goeker M."/>
        </authorList>
    </citation>
    <scope>NUCLEOTIDE SEQUENCE [LARGE SCALE GENOMIC DNA]</scope>
    <source>
        <strain evidence="12 13">DSM 22359</strain>
    </source>
</reference>
<proteinExistence type="inferred from homology"/>
<name>A0A840UBK0_9GAMM</name>
<comment type="caution">
    <text evidence="12">The sequence shown here is derived from an EMBL/GenBank/DDBJ whole genome shotgun (WGS) entry which is preliminary data.</text>
</comment>